<dbReference type="InterPro" id="IPR027417">
    <property type="entry name" value="P-loop_NTPase"/>
</dbReference>
<dbReference type="RefSeq" id="WP_189770303.1">
    <property type="nucleotide sequence ID" value="NZ_BNCK01000004.1"/>
</dbReference>
<dbReference type="GO" id="GO:0006261">
    <property type="term" value="P:DNA-templated DNA replication"/>
    <property type="evidence" value="ECO:0007669"/>
    <property type="project" value="TreeGrafter"/>
</dbReference>
<evidence type="ECO:0000256" key="3">
    <source>
        <dbReference type="ARBA" id="ARBA00049244"/>
    </source>
</evidence>
<evidence type="ECO:0000256" key="2">
    <source>
        <dbReference type="ARBA" id="ARBA00022932"/>
    </source>
</evidence>
<gene>
    <name evidence="4" type="primary">holB</name>
    <name evidence="4" type="ORF">GCM10017161_21730</name>
</gene>
<evidence type="ECO:0000256" key="1">
    <source>
        <dbReference type="ARBA" id="ARBA00012417"/>
    </source>
</evidence>
<sequence length="311" mass="35310">MMSNEWLVKHQQHFAQLVEQQTLPHALLITGVQGSGKSELASWLSQFLLCEKKPLGAEQPCNQCKNCHLYTQESHPDARKIELQGASISVEQVRQVSKFLEQKAQLAQAQVVTIENADKLTESAANALLKTLEEPTAHSYIILQTIDAEHLLPTIVSRCQTYAIRPPVGAELSSTLQLNSQDPYSNLSHLPELSDPLLMQQFNDLRAFFINFLSSSTGRMQLIAICQNQEHSLRWLEKILVDELRQKAGWHNGHISSDTQLKNEKLFNTTEPMWKCYLLLKAFNQKSRTLAQFNQAFGIEKLFSQMQQLIS</sequence>
<dbReference type="InterPro" id="IPR004622">
    <property type="entry name" value="DNA_pol_HolB"/>
</dbReference>
<protein>
    <recommendedName>
        <fullName evidence="1">DNA-directed DNA polymerase</fullName>
        <ecNumber evidence="1">2.7.7.7</ecNumber>
    </recommendedName>
</protein>
<name>A0A919BK84_9GAMM</name>
<dbReference type="EMBL" id="BNCK01000004">
    <property type="protein sequence ID" value="GHF93133.1"/>
    <property type="molecule type" value="Genomic_DNA"/>
</dbReference>
<organism evidence="4 5">
    <name type="scientific">Thalassotalea marina</name>
    <dbReference type="NCBI Taxonomy" id="1673741"/>
    <lineage>
        <taxon>Bacteria</taxon>
        <taxon>Pseudomonadati</taxon>
        <taxon>Pseudomonadota</taxon>
        <taxon>Gammaproteobacteria</taxon>
        <taxon>Alteromonadales</taxon>
        <taxon>Colwelliaceae</taxon>
        <taxon>Thalassotalea</taxon>
    </lineage>
</organism>
<dbReference type="GO" id="GO:0003887">
    <property type="term" value="F:DNA-directed DNA polymerase activity"/>
    <property type="evidence" value="ECO:0007669"/>
    <property type="project" value="UniProtKB-KW"/>
</dbReference>
<keyword evidence="2" id="KW-0808">Transferase</keyword>
<keyword evidence="2" id="KW-0548">Nucleotidyltransferase</keyword>
<accession>A0A919BK84</accession>
<dbReference type="SUPFAM" id="SSF52540">
    <property type="entry name" value="P-loop containing nucleoside triphosphate hydrolases"/>
    <property type="match status" value="1"/>
</dbReference>
<reference evidence="4" key="2">
    <citation type="submission" date="2020-09" db="EMBL/GenBank/DDBJ databases">
        <authorList>
            <person name="Sun Q."/>
            <person name="Kim S."/>
        </authorList>
    </citation>
    <scope>NUCLEOTIDE SEQUENCE</scope>
    <source>
        <strain evidence="4">KCTC 42731</strain>
    </source>
</reference>
<keyword evidence="5" id="KW-1185">Reference proteome</keyword>
<dbReference type="NCBIfam" id="TIGR00678">
    <property type="entry name" value="holB"/>
    <property type="match status" value="1"/>
</dbReference>
<keyword evidence="2" id="KW-0239">DNA-directed DNA polymerase</keyword>
<dbReference type="PANTHER" id="PTHR11669">
    <property type="entry name" value="REPLICATION FACTOR C / DNA POLYMERASE III GAMMA-TAU SUBUNIT"/>
    <property type="match status" value="1"/>
</dbReference>
<dbReference type="AlphaFoldDB" id="A0A919BK84"/>
<reference evidence="4" key="1">
    <citation type="journal article" date="2014" name="Int. J. Syst. Evol. Microbiol.">
        <title>Complete genome sequence of Corynebacterium casei LMG S-19264T (=DSM 44701T), isolated from a smear-ripened cheese.</title>
        <authorList>
            <consortium name="US DOE Joint Genome Institute (JGI-PGF)"/>
            <person name="Walter F."/>
            <person name="Albersmeier A."/>
            <person name="Kalinowski J."/>
            <person name="Ruckert C."/>
        </authorList>
    </citation>
    <scope>NUCLEOTIDE SEQUENCE</scope>
    <source>
        <strain evidence="4">KCTC 42731</strain>
    </source>
</reference>
<dbReference type="GO" id="GO:0008408">
    <property type="term" value="F:3'-5' exonuclease activity"/>
    <property type="evidence" value="ECO:0007669"/>
    <property type="project" value="InterPro"/>
</dbReference>
<dbReference type="EC" id="2.7.7.7" evidence="1"/>
<dbReference type="PANTHER" id="PTHR11669:SF8">
    <property type="entry name" value="DNA POLYMERASE III SUBUNIT DELTA"/>
    <property type="match status" value="1"/>
</dbReference>
<comment type="catalytic activity">
    <reaction evidence="3">
        <text>DNA(n) + a 2'-deoxyribonucleoside 5'-triphosphate = DNA(n+1) + diphosphate</text>
        <dbReference type="Rhea" id="RHEA:22508"/>
        <dbReference type="Rhea" id="RHEA-COMP:17339"/>
        <dbReference type="Rhea" id="RHEA-COMP:17340"/>
        <dbReference type="ChEBI" id="CHEBI:33019"/>
        <dbReference type="ChEBI" id="CHEBI:61560"/>
        <dbReference type="ChEBI" id="CHEBI:173112"/>
        <dbReference type="EC" id="2.7.7.7"/>
    </reaction>
</comment>
<dbReference type="Gene3D" id="3.40.50.300">
    <property type="entry name" value="P-loop containing nucleotide triphosphate hydrolases"/>
    <property type="match status" value="1"/>
</dbReference>
<comment type="caution">
    <text evidence="4">The sequence shown here is derived from an EMBL/GenBank/DDBJ whole genome shotgun (WGS) entry which is preliminary data.</text>
</comment>
<evidence type="ECO:0000313" key="4">
    <source>
        <dbReference type="EMBL" id="GHF93133.1"/>
    </source>
</evidence>
<dbReference type="Pfam" id="PF13177">
    <property type="entry name" value="DNA_pol3_delta2"/>
    <property type="match status" value="1"/>
</dbReference>
<evidence type="ECO:0000313" key="5">
    <source>
        <dbReference type="Proteomes" id="UP000623842"/>
    </source>
</evidence>
<dbReference type="Proteomes" id="UP000623842">
    <property type="component" value="Unassembled WGS sequence"/>
</dbReference>
<dbReference type="InterPro" id="IPR050238">
    <property type="entry name" value="DNA_Rep/Repair_Clamp_Loader"/>
</dbReference>
<proteinExistence type="predicted"/>